<evidence type="ECO:0000259" key="3">
    <source>
        <dbReference type="Pfam" id="PF01261"/>
    </source>
</evidence>
<proteinExistence type="predicted"/>
<dbReference type="RefSeq" id="WP_131911863.1">
    <property type="nucleotide sequence ID" value="NZ_OU594967.1"/>
</dbReference>
<dbReference type="NCBIfam" id="TIGR00542">
    <property type="entry name" value="hxl6Piso_put"/>
    <property type="match status" value="1"/>
</dbReference>
<feature type="domain" description="Xylose isomerase-like TIM barrel" evidence="3">
    <location>
        <begin position="29"/>
        <end position="279"/>
    </location>
</feature>
<dbReference type="NCBIfam" id="NF009689">
    <property type="entry name" value="PRK13210.1"/>
    <property type="match status" value="1"/>
</dbReference>
<sequence length="313" mass="35980">MYQNLPRHLVGLYEKALPNDFSWEERLKTTKELGFDFLEISIDESDERRSRLDWIDEKIYGLRHLCEAYQIPLQSMCLSVHRKFPFGSADPSVREQAVIHMEKAITLAYKLGIRTIQLAGYDVYYEPADQATHLRFIEGMKLSAKLAERAGVMLAVEIMDTDYLNSLSKFEVLNREINSPYFTAYPDVGNISGWNYDIVTELKLSKPRITQIHLKDTHRVAPGYKGQFRDLVIGEGEVDFNAIFKTLKETACVVPLVIEMWAQDEHWKENILKAQACLNKVCRQVDVIPLFSTPALDSEHAIKQPRHSVSLTD</sequence>
<evidence type="ECO:0000256" key="1">
    <source>
        <dbReference type="ARBA" id="ARBA00023235"/>
    </source>
</evidence>
<dbReference type="OrthoDB" id="3185623at2"/>
<organism evidence="4 5">
    <name type="scientific">Celerinatantimonas diazotrophica</name>
    <dbReference type="NCBI Taxonomy" id="412034"/>
    <lineage>
        <taxon>Bacteria</taxon>
        <taxon>Pseudomonadati</taxon>
        <taxon>Pseudomonadota</taxon>
        <taxon>Gammaproteobacteria</taxon>
        <taxon>Celerinatantimonadaceae</taxon>
        <taxon>Celerinatantimonas</taxon>
    </lineage>
</organism>
<dbReference type="PANTHER" id="PTHR43489:SF1">
    <property type="entry name" value="L-RIBULOSE-5-PHOSPHATE 3-EPIMERASE SGBU-RELATED"/>
    <property type="match status" value="1"/>
</dbReference>
<gene>
    <name evidence="4" type="ORF">EV690_1081</name>
</gene>
<evidence type="ECO:0000313" key="4">
    <source>
        <dbReference type="EMBL" id="TCK58923.1"/>
    </source>
</evidence>
<dbReference type="GO" id="GO:0034015">
    <property type="term" value="F:L-ribulose-5-phosphate 3-epimerase activity"/>
    <property type="evidence" value="ECO:0007669"/>
    <property type="project" value="TreeGrafter"/>
</dbReference>
<dbReference type="InterPro" id="IPR050417">
    <property type="entry name" value="Sugar_Epim/Isomerase"/>
</dbReference>
<accession>A0A4R1K599</accession>
<dbReference type="Proteomes" id="UP000295565">
    <property type="component" value="Unassembled WGS sequence"/>
</dbReference>
<dbReference type="GO" id="GO:0019852">
    <property type="term" value="P:L-ascorbic acid metabolic process"/>
    <property type="evidence" value="ECO:0007669"/>
    <property type="project" value="TreeGrafter"/>
</dbReference>
<dbReference type="EMBL" id="SMGD01000011">
    <property type="protein sequence ID" value="TCK58923.1"/>
    <property type="molecule type" value="Genomic_DNA"/>
</dbReference>
<dbReference type="InterPro" id="IPR036237">
    <property type="entry name" value="Xyl_isomerase-like_sf"/>
</dbReference>
<comment type="caution">
    <text evidence="4">The sequence shown here is derived from an EMBL/GenBank/DDBJ whole genome shotgun (WGS) entry which is preliminary data.</text>
</comment>
<evidence type="ECO:0000256" key="2">
    <source>
        <dbReference type="NCBIfam" id="TIGR00542"/>
    </source>
</evidence>
<reference evidence="4 5" key="1">
    <citation type="submission" date="2019-03" db="EMBL/GenBank/DDBJ databases">
        <title>Genomic Encyclopedia of Type Strains, Phase IV (KMG-IV): sequencing the most valuable type-strain genomes for metagenomic binning, comparative biology and taxonomic classification.</title>
        <authorList>
            <person name="Goeker M."/>
        </authorList>
    </citation>
    <scope>NUCLEOTIDE SEQUENCE [LARGE SCALE GENOMIC DNA]</scope>
    <source>
        <strain evidence="4 5">DSM 18577</strain>
    </source>
</reference>
<dbReference type="Pfam" id="PF01261">
    <property type="entry name" value="AP_endonuc_2"/>
    <property type="match status" value="1"/>
</dbReference>
<dbReference type="SUPFAM" id="SSF51658">
    <property type="entry name" value="Xylose isomerase-like"/>
    <property type="match status" value="1"/>
</dbReference>
<dbReference type="NCBIfam" id="NF009688">
    <property type="entry name" value="PRK13209.1"/>
    <property type="match status" value="1"/>
</dbReference>
<keyword evidence="1 4" id="KW-0413">Isomerase</keyword>
<dbReference type="AlphaFoldDB" id="A0A4R1K599"/>
<dbReference type="GO" id="GO:0016861">
    <property type="term" value="F:intramolecular oxidoreductase activity, interconverting aldoses and ketoses"/>
    <property type="evidence" value="ECO:0007669"/>
    <property type="project" value="InterPro"/>
</dbReference>
<keyword evidence="5" id="KW-1185">Reference proteome</keyword>
<dbReference type="InterPro" id="IPR004560">
    <property type="entry name" value="L-Ru-5P_3-Epase"/>
</dbReference>
<evidence type="ECO:0000313" key="5">
    <source>
        <dbReference type="Proteomes" id="UP000295565"/>
    </source>
</evidence>
<dbReference type="PANTHER" id="PTHR43489">
    <property type="entry name" value="ISOMERASE"/>
    <property type="match status" value="1"/>
</dbReference>
<name>A0A4R1K599_9GAMM</name>
<protein>
    <recommendedName>
        <fullName evidence="2">L-ribulose-5-phosphate 3-epimerase</fullName>
    </recommendedName>
</protein>
<dbReference type="Gene3D" id="3.20.20.150">
    <property type="entry name" value="Divalent-metal-dependent TIM barrel enzymes"/>
    <property type="match status" value="1"/>
</dbReference>
<dbReference type="InterPro" id="IPR013022">
    <property type="entry name" value="Xyl_isomerase-like_TIM-brl"/>
</dbReference>